<keyword evidence="1" id="KW-0812">Transmembrane</keyword>
<dbReference type="Proteomes" id="UP001316184">
    <property type="component" value="Chromosome"/>
</dbReference>
<evidence type="ECO:0000313" key="3">
    <source>
        <dbReference type="Proteomes" id="UP001316184"/>
    </source>
</evidence>
<protein>
    <submittedName>
        <fullName evidence="2">Uncharacterized protein</fullName>
    </submittedName>
</protein>
<name>A0ABY5MBY3_9ACTN</name>
<gene>
    <name evidence="2" type="ORF">NQV15_08495</name>
</gene>
<evidence type="ECO:0000313" key="2">
    <source>
        <dbReference type="EMBL" id="UUP15337.1"/>
    </source>
</evidence>
<feature type="transmembrane region" description="Helical" evidence="1">
    <location>
        <begin position="91"/>
        <end position="112"/>
    </location>
</feature>
<accession>A0ABY5MBY3</accession>
<organism evidence="2 3">
    <name type="scientific">Aeromicrobium wangtongii</name>
    <dbReference type="NCBI Taxonomy" id="2969247"/>
    <lineage>
        <taxon>Bacteria</taxon>
        <taxon>Bacillati</taxon>
        <taxon>Actinomycetota</taxon>
        <taxon>Actinomycetes</taxon>
        <taxon>Propionibacteriales</taxon>
        <taxon>Nocardioidaceae</taxon>
        <taxon>Aeromicrobium</taxon>
    </lineage>
</organism>
<reference evidence="2 3" key="1">
    <citation type="submission" date="2022-08" db="EMBL/GenBank/DDBJ databases">
        <title>novel species in genus Aeromicrobium.</title>
        <authorList>
            <person name="Ye L."/>
        </authorList>
    </citation>
    <scope>NUCLEOTIDE SEQUENCE [LARGE SCALE GENOMIC DNA]</scope>
    <source>
        <strain evidence="3">zg-Y1379</strain>
    </source>
</reference>
<feature type="transmembrane region" description="Helical" evidence="1">
    <location>
        <begin position="40"/>
        <end position="59"/>
    </location>
</feature>
<feature type="transmembrane region" description="Helical" evidence="1">
    <location>
        <begin position="12"/>
        <end position="34"/>
    </location>
</feature>
<dbReference type="EMBL" id="CP102173">
    <property type="protein sequence ID" value="UUP15337.1"/>
    <property type="molecule type" value="Genomic_DNA"/>
</dbReference>
<keyword evidence="1" id="KW-0472">Membrane</keyword>
<evidence type="ECO:0000256" key="1">
    <source>
        <dbReference type="SAM" id="Phobius"/>
    </source>
</evidence>
<feature type="transmembrane region" description="Helical" evidence="1">
    <location>
        <begin position="68"/>
        <end position="85"/>
    </location>
</feature>
<keyword evidence="3" id="KW-1185">Reference proteome</keyword>
<proteinExistence type="predicted"/>
<sequence>MPDRRLRRGLPRLVRGGLVALLTMTLGVGAHVWAGGHAPSVTAAGVLVLAFTAACWALSSQRWTARPLLAMFLLAQVGTHTVAVVEHPDASMGMVAMIPAHAAAAALLVVMVTSGERAAIELVEHLALRCLALRAVPAPRPTTARAASRIVSPGAGFLGGPVRGRAPPRGLLLPTS</sequence>
<dbReference type="RefSeq" id="WP_232399391.1">
    <property type="nucleotide sequence ID" value="NZ_CP102173.1"/>
</dbReference>
<keyword evidence="1" id="KW-1133">Transmembrane helix</keyword>